<proteinExistence type="inferred from homology"/>
<keyword evidence="9" id="KW-0472">Membrane</keyword>
<keyword evidence="4" id="KW-1003">Cell membrane</keyword>
<evidence type="ECO:0000256" key="6">
    <source>
        <dbReference type="ARBA" id="ARBA00022692"/>
    </source>
</evidence>
<dbReference type="InterPro" id="IPR051045">
    <property type="entry name" value="TonB-dependent_transducer"/>
</dbReference>
<comment type="similarity">
    <text evidence="2">Belongs to the TonB family.</text>
</comment>
<gene>
    <name evidence="12" type="ORF">C6N40_12390</name>
</gene>
<keyword evidence="10" id="KW-0732">Signal</keyword>
<organism evidence="12 13">
    <name type="scientific">Arenimonas caeni</name>
    <dbReference type="NCBI Taxonomy" id="2058085"/>
    <lineage>
        <taxon>Bacteria</taxon>
        <taxon>Pseudomonadati</taxon>
        <taxon>Pseudomonadota</taxon>
        <taxon>Gammaproteobacteria</taxon>
        <taxon>Lysobacterales</taxon>
        <taxon>Lysobacteraceae</taxon>
        <taxon>Arenimonas</taxon>
    </lineage>
</organism>
<evidence type="ECO:0000256" key="7">
    <source>
        <dbReference type="ARBA" id="ARBA00022927"/>
    </source>
</evidence>
<evidence type="ECO:0000256" key="10">
    <source>
        <dbReference type="SAM" id="SignalP"/>
    </source>
</evidence>
<dbReference type="GO" id="GO:0005886">
    <property type="term" value="C:plasma membrane"/>
    <property type="evidence" value="ECO:0007669"/>
    <property type="project" value="UniProtKB-SubCell"/>
</dbReference>
<dbReference type="GO" id="GO:0055085">
    <property type="term" value="P:transmembrane transport"/>
    <property type="evidence" value="ECO:0007669"/>
    <property type="project" value="InterPro"/>
</dbReference>
<comment type="caution">
    <text evidence="12">The sequence shown here is derived from an EMBL/GenBank/DDBJ whole genome shotgun (WGS) entry which is preliminary data.</text>
</comment>
<dbReference type="RefSeq" id="WP_106991344.1">
    <property type="nucleotide sequence ID" value="NZ_KZ679099.1"/>
</dbReference>
<evidence type="ECO:0000256" key="9">
    <source>
        <dbReference type="ARBA" id="ARBA00023136"/>
    </source>
</evidence>
<dbReference type="SUPFAM" id="SSF74653">
    <property type="entry name" value="TolA/TonB C-terminal domain"/>
    <property type="match status" value="1"/>
</dbReference>
<keyword evidence="6" id="KW-0812">Transmembrane</keyword>
<evidence type="ECO:0000256" key="1">
    <source>
        <dbReference type="ARBA" id="ARBA00004383"/>
    </source>
</evidence>
<dbReference type="GO" id="GO:0015031">
    <property type="term" value="P:protein transport"/>
    <property type="evidence" value="ECO:0007669"/>
    <property type="project" value="UniProtKB-KW"/>
</dbReference>
<evidence type="ECO:0000259" key="11">
    <source>
        <dbReference type="PROSITE" id="PS52015"/>
    </source>
</evidence>
<dbReference type="OrthoDB" id="9792439at2"/>
<feature type="chain" id="PRO_5015165615" description="TonB C-terminal domain-containing protein" evidence="10">
    <location>
        <begin position="19"/>
        <end position="133"/>
    </location>
</feature>
<feature type="domain" description="TonB C-terminal" evidence="11">
    <location>
        <begin position="42"/>
        <end position="133"/>
    </location>
</feature>
<evidence type="ECO:0000313" key="12">
    <source>
        <dbReference type="EMBL" id="PRH81479.1"/>
    </source>
</evidence>
<dbReference type="InterPro" id="IPR037682">
    <property type="entry name" value="TonB_C"/>
</dbReference>
<protein>
    <recommendedName>
        <fullName evidence="11">TonB C-terminal domain-containing protein</fullName>
    </recommendedName>
</protein>
<dbReference type="Proteomes" id="UP000241736">
    <property type="component" value="Unassembled WGS sequence"/>
</dbReference>
<evidence type="ECO:0000256" key="5">
    <source>
        <dbReference type="ARBA" id="ARBA00022519"/>
    </source>
</evidence>
<dbReference type="PANTHER" id="PTHR33446">
    <property type="entry name" value="PROTEIN TONB-RELATED"/>
    <property type="match status" value="1"/>
</dbReference>
<accession>A0A2P6M6B6</accession>
<evidence type="ECO:0000256" key="8">
    <source>
        <dbReference type="ARBA" id="ARBA00022989"/>
    </source>
</evidence>
<sequence>MIAALLLTLATTAAPTGAAPIALVPPPVEQRQYEAWRESVATEACTPGPVSTPAPTYPSAALRHGDAGRVVLGLFVNRCGDVRDAWVAESSGHADIDRAAVRGARKWKTLPPPDGEATAMLRVPITFQFDPGP</sequence>
<keyword evidence="13" id="KW-1185">Reference proteome</keyword>
<dbReference type="EMBL" id="PVLF01000023">
    <property type="protein sequence ID" value="PRH81479.1"/>
    <property type="molecule type" value="Genomic_DNA"/>
</dbReference>
<name>A0A2P6M6B6_9GAMM</name>
<keyword evidence="8" id="KW-1133">Transmembrane helix</keyword>
<dbReference type="PROSITE" id="PS52015">
    <property type="entry name" value="TONB_CTD"/>
    <property type="match status" value="1"/>
</dbReference>
<keyword evidence="7" id="KW-0653">Protein transport</keyword>
<dbReference type="InterPro" id="IPR006260">
    <property type="entry name" value="TonB/TolA_C"/>
</dbReference>
<keyword evidence="5" id="KW-0997">Cell inner membrane</keyword>
<evidence type="ECO:0000256" key="4">
    <source>
        <dbReference type="ARBA" id="ARBA00022475"/>
    </source>
</evidence>
<feature type="signal peptide" evidence="10">
    <location>
        <begin position="1"/>
        <end position="18"/>
    </location>
</feature>
<comment type="subcellular location">
    <subcellularLocation>
        <location evidence="1">Cell inner membrane</location>
        <topology evidence="1">Single-pass membrane protein</topology>
        <orientation evidence="1">Periplasmic side</orientation>
    </subcellularLocation>
</comment>
<evidence type="ECO:0000313" key="13">
    <source>
        <dbReference type="Proteomes" id="UP000241736"/>
    </source>
</evidence>
<dbReference type="AlphaFoldDB" id="A0A2P6M6B6"/>
<dbReference type="Gene3D" id="3.30.1150.10">
    <property type="match status" value="1"/>
</dbReference>
<dbReference type="Pfam" id="PF03544">
    <property type="entry name" value="TonB_C"/>
    <property type="match status" value="1"/>
</dbReference>
<reference evidence="12 13" key="1">
    <citation type="submission" date="2018-03" db="EMBL/GenBank/DDBJ databases">
        <title>Arenimonas caeni sp. nov., isolated from activated sludge.</title>
        <authorList>
            <person name="Liu H."/>
        </authorList>
    </citation>
    <scope>NUCLEOTIDE SEQUENCE [LARGE SCALE GENOMIC DNA]</scope>
    <source>
        <strain evidence="13">z29</strain>
    </source>
</reference>
<evidence type="ECO:0000256" key="3">
    <source>
        <dbReference type="ARBA" id="ARBA00022448"/>
    </source>
</evidence>
<evidence type="ECO:0000256" key="2">
    <source>
        <dbReference type="ARBA" id="ARBA00006555"/>
    </source>
</evidence>
<keyword evidence="3" id="KW-0813">Transport</keyword>
<dbReference type="NCBIfam" id="TIGR01352">
    <property type="entry name" value="tonB_Cterm"/>
    <property type="match status" value="1"/>
</dbReference>